<comment type="caution">
    <text evidence="1">The sequence shown here is derived from an EMBL/GenBank/DDBJ whole genome shotgun (WGS) entry which is preliminary data.</text>
</comment>
<keyword evidence="2" id="KW-1185">Reference proteome</keyword>
<feature type="non-terminal residue" evidence="1">
    <location>
        <position position="168"/>
    </location>
</feature>
<evidence type="ECO:0000313" key="1">
    <source>
        <dbReference type="EMBL" id="CAG8464918.1"/>
    </source>
</evidence>
<evidence type="ECO:0000313" key="2">
    <source>
        <dbReference type="Proteomes" id="UP000789702"/>
    </source>
</evidence>
<dbReference type="EMBL" id="CAJVPU010000869">
    <property type="protein sequence ID" value="CAG8464918.1"/>
    <property type="molecule type" value="Genomic_DNA"/>
</dbReference>
<dbReference type="Proteomes" id="UP000789702">
    <property type="component" value="Unassembled WGS sequence"/>
</dbReference>
<organism evidence="1 2">
    <name type="scientific">Dentiscutata heterogama</name>
    <dbReference type="NCBI Taxonomy" id="1316150"/>
    <lineage>
        <taxon>Eukaryota</taxon>
        <taxon>Fungi</taxon>
        <taxon>Fungi incertae sedis</taxon>
        <taxon>Mucoromycota</taxon>
        <taxon>Glomeromycotina</taxon>
        <taxon>Glomeromycetes</taxon>
        <taxon>Diversisporales</taxon>
        <taxon>Gigasporaceae</taxon>
        <taxon>Dentiscutata</taxon>
    </lineage>
</organism>
<gene>
    <name evidence="1" type="ORF">DHETER_LOCUS1451</name>
</gene>
<name>A0ACA9KCG1_9GLOM</name>
<proteinExistence type="predicted"/>
<reference evidence="1" key="1">
    <citation type="submission" date="2021-06" db="EMBL/GenBank/DDBJ databases">
        <authorList>
            <person name="Kallberg Y."/>
            <person name="Tangrot J."/>
            <person name="Rosling A."/>
        </authorList>
    </citation>
    <scope>NUCLEOTIDE SEQUENCE</scope>
    <source>
        <strain evidence="1">IL203A</strain>
    </source>
</reference>
<protein>
    <submittedName>
        <fullName evidence="1">10770_t:CDS:1</fullName>
    </submittedName>
</protein>
<sequence>MPPKNTLTDVQKLEFCRFANENKMTRKKQLTAEINNPNKRRNRSVTVPQFELALKEFILTYQHQNSQEIEETDELLNLSDSIENLNLPNSMKVDDFLAIPEEEVVCEILDENSLMVKIIEIFKEKPEESDNEDSDEADDSVETTIINTSEALKSLEVMCIFLLQQEES</sequence>
<accession>A0ACA9KCG1</accession>